<dbReference type="KEGG" id="acab:QRX50_46755"/>
<gene>
    <name evidence="3" type="ORF">QRX50_46755</name>
</gene>
<feature type="region of interest" description="Disordered" evidence="1">
    <location>
        <begin position="170"/>
        <end position="192"/>
    </location>
</feature>
<sequence>MAAMMAAETGIDVDTMKVVIDPESRLAPWSRYETVLTALDATPDATRWFARAHDDLARTLPEWRAPSPDIADITTPADFMGALRRMLEAPHPISVVALARQMASRDSRNTWRRTALGDILKASTLPPASKRESVRNLLATLCANDQRPMEDVDYLFDTWLRLQPDASRPRPAVFVPHRPPSQTRTPIPPLGLPQGQAECSYRSEQDTPRTRAAGALVITGIILVIVIVIVIVIALLLAVL</sequence>
<name>A0A9Y2IFY7_9PSEU</name>
<proteinExistence type="predicted"/>
<reference evidence="3 4" key="1">
    <citation type="submission" date="2023-06" db="EMBL/GenBank/DDBJ databases">
        <authorList>
            <person name="Oyuntsetseg B."/>
            <person name="Kim S.B."/>
        </authorList>
    </citation>
    <scope>NUCLEOTIDE SEQUENCE [LARGE SCALE GENOMIC DNA]</scope>
    <source>
        <strain evidence="3 4">2-15</strain>
    </source>
</reference>
<dbReference type="Proteomes" id="UP001236014">
    <property type="component" value="Chromosome"/>
</dbReference>
<keyword evidence="2" id="KW-1133">Transmembrane helix</keyword>
<accession>A0A9Y2IFY7</accession>
<keyword evidence="2" id="KW-0472">Membrane</keyword>
<keyword evidence="2" id="KW-0812">Transmembrane</keyword>
<protein>
    <submittedName>
        <fullName evidence="3">Uncharacterized protein</fullName>
    </submittedName>
</protein>
<evidence type="ECO:0000313" key="4">
    <source>
        <dbReference type="Proteomes" id="UP001236014"/>
    </source>
</evidence>
<dbReference type="EMBL" id="CP127294">
    <property type="protein sequence ID" value="WIX78754.1"/>
    <property type="molecule type" value="Genomic_DNA"/>
</dbReference>
<evidence type="ECO:0000313" key="3">
    <source>
        <dbReference type="EMBL" id="WIX78754.1"/>
    </source>
</evidence>
<feature type="transmembrane region" description="Helical" evidence="2">
    <location>
        <begin position="212"/>
        <end position="239"/>
    </location>
</feature>
<keyword evidence="4" id="KW-1185">Reference proteome</keyword>
<evidence type="ECO:0000256" key="2">
    <source>
        <dbReference type="SAM" id="Phobius"/>
    </source>
</evidence>
<dbReference type="AlphaFoldDB" id="A0A9Y2IFY7"/>
<evidence type="ECO:0000256" key="1">
    <source>
        <dbReference type="SAM" id="MobiDB-lite"/>
    </source>
</evidence>
<organism evidence="3 4">
    <name type="scientific">Amycolatopsis carbonis</name>
    <dbReference type="NCBI Taxonomy" id="715471"/>
    <lineage>
        <taxon>Bacteria</taxon>
        <taxon>Bacillati</taxon>
        <taxon>Actinomycetota</taxon>
        <taxon>Actinomycetes</taxon>
        <taxon>Pseudonocardiales</taxon>
        <taxon>Pseudonocardiaceae</taxon>
        <taxon>Amycolatopsis</taxon>
    </lineage>
</organism>
<dbReference type="RefSeq" id="WP_285969459.1">
    <property type="nucleotide sequence ID" value="NZ_CP127294.1"/>
</dbReference>